<dbReference type="AlphaFoldDB" id="A0A4D7AZD4"/>
<keyword evidence="6 7" id="KW-0472">Membrane</keyword>
<evidence type="ECO:0000313" key="10">
    <source>
        <dbReference type="Proteomes" id="UP000298781"/>
    </source>
</evidence>
<reference evidence="9 10" key="1">
    <citation type="submission" date="2019-04" db="EMBL/GenBank/DDBJ databases">
        <title>Phreatobacter aquaticus sp. nov.</title>
        <authorList>
            <person name="Choi A."/>
        </authorList>
    </citation>
    <scope>NUCLEOTIDE SEQUENCE [LARGE SCALE GENOMIC DNA]</scope>
    <source>
        <strain evidence="9 10">KCTC 52518</strain>
    </source>
</reference>
<feature type="transmembrane region" description="Helical" evidence="7">
    <location>
        <begin position="290"/>
        <end position="312"/>
    </location>
</feature>
<dbReference type="OrthoDB" id="9787815at2"/>
<dbReference type="PANTHER" id="PTHR12778">
    <property type="entry name" value="SOLUTE CARRIER FAMILY 33 ACETYL-COA TRANSPORTER -RELATED"/>
    <property type="match status" value="1"/>
</dbReference>
<comment type="subcellular location">
    <subcellularLocation>
        <location evidence="1">Membrane</location>
        <topology evidence="1">Multi-pass membrane protein</topology>
    </subcellularLocation>
</comment>
<dbReference type="InterPro" id="IPR036259">
    <property type="entry name" value="MFS_trans_sf"/>
</dbReference>
<accession>A0A4D7AZD4</accession>
<keyword evidence="8" id="KW-0732">Signal</keyword>
<feature type="chain" id="PRO_5020890750" evidence="8">
    <location>
        <begin position="20"/>
        <end position="462"/>
    </location>
</feature>
<feature type="transmembrane region" description="Helical" evidence="7">
    <location>
        <begin position="147"/>
        <end position="166"/>
    </location>
</feature>
<protein>
    <submittedName>
        <fullName evidence="9">MFS transporter</fullName>
    </submittedName>
</protein>
<evidence type="ECO:0000256" key="7">
    <source>
        <dbReference type="SAM" id="Phobius"/>
    </source>
</evidence>
<keyword evidence="5 7" id="KW-1133">Transmembrane helix</keyword>
<dbReference type="SUPFAM" id="SSF103473">
    <property type="entry name" value="MFS general substrate transporter"/>
    <property type="match status" value="1"/>
</dbReference>
<dbReference type="GO" id="GO:0022857">
    <property type="term" value="F:transmembrane transporter activity"/>
    <property type="evidence" value="ECO:0007669"/>
    <property type="project" value="InterPro"/>
</dbReference>
<feature type="transmembrane region" description="Helical" evidence="7">
    <location>
        <begin position="186"/>
        <end position="206"/>
    </location>
</feature>
<feature type="transmembrane region" description="Helical" evidence="7">
    <location>
        <begin position="213"/>
        <end position="231"/>
    </location>
</feature>
<evidence type="ECO:0000256" key="2">
    <source>
        <dbReference type="ARBA" id="ARBA00008335"/>
    </source>
</evidence>
<dbReference type="Gene3D" id="1.20.1250.20">
    <property type="entry name" value="MFS general substrate transporter like domains"/>
    <property type="match status" value="1"/>
</dbReference>
<keyword evidence="3" id="KW-0813">Transport</keyword>
<feature type="transmembrane region" description="Helical" evidence="7">
    <location>
        <begin position="53"/>
        <end position="75"/>
    </location>
</feature>
<proteinExistence type="inferred from homology"/>
<evidence type="ECO:0000256" key="8">
    <source>
        <dbReference type="SAM" id="SignalP"/>
    </source>
</evidence>
<feature type="signal peptide" evidence="8">
    <location>
        <begin position="1"/>
        <end position="19"/>
    </location>
</feature>
<dbReference type="InterPro" id="IPR004752">
    <property type="entry name" value="AmpG_permease/AT-1"/>
</dbReference>
<comment type="similarity">
    <text evidence="2">Belongs to the major facilitator superfamily.</text>
</comment>
<organism evidence="9 10">
    <name type="scientific">Phreatobacter stygius</name>
    <dbReference type="NCBI Taxonomy" id="1940610"/>
    <lineage>
        <taxon>Bacteria</taxon>
        <taxon>Pseudomonadati</taxon>
        <taxon>Pseudomonadota</taxon>
        <taxon>Alphaproteobacteria</taxon>
        <taxon>Hyphomicrobiales</taxon>
        <taxon>Phreatobacteraceae</taxon>
        <taxon>Phreatobacter</taxon>
    </lineage>
</organism>
<keyword evidence="10" id="KW-1185">Reference proteome</keyword>
<gene>
    <name evidence="9" type="ORF">E8M01_22760</name>
</gene>
<dbReference type="Pfam" id="PF07690">
    <property type="entry name" value="MFS_1"/>
    <property type="match status" value="1"/>
</dbReference>
<dbReference type="EMBL" id="CP039690">
    <property type="protein sequence ID" value="QCI66814.1"/>
    <property type="molecule type" value="Genomic_DNA"/>
</dbReference>
<evidence type="ECO:0000256" key="6">
    <source>
        <dbReference type="ARBA" id="ARBA00023136"/>
    </source>
</evidence>
<keyword evidence="4 7" id="KW-0812">Transmembrane</keyword>
<dbReference type="PANTHER" id="PTHR12778:SF10">
    <property type="entry name" value="MAJOR FACILITATOR SUPERFAMILY DOMAIN-CONTAINING PROTEIN 3"/>
    <property type="match status" value="1"/>
</dbReference>
<evidence type="ECO:0000256" key="1">
    <source>
        <dbReference type="ARBA" id="ARBA00004141"/>
    </source>
</evidence>
<feature type="transmembrane region" description="Helical" evidence="7">
    <location>
        <begin position="349"/>
        <end position="368"/>
    </location>
</feature>
<feature type="transmembrane region" description="Helical" evidence="7">
    <location>
        <begin position="87"/>
        <end position="107"/>
    </location>
</feature>
<feature type="transmembrane region" description="Helical" evidence="7">
    <location>
        <begin position="324"/>
        <end position="343"/>
    </location>
</feature>
<feature type="transmembrane region" description="Helical" evidence="7">
    <location>
        <begin position="389"/>
        <end position="409"/>
    </location>
</feature>
<name>A0A4D7AZD4_9HYPH</name>
<evidence type="ECO:0000256" key="3">
    <source>
        <dbReference type="ARBA" id="ARBA00022448"/>
    </source>
</evidence>
<evidence type="ECO:0000256" key="4">
    <source>
        <dbReference type="ARBA" id="ARBA00022692"/>
    </source>
</evidence>
<dbReference type="Proteomes" id="UP000298781">
    <property type="component" value="Chromosome"/>
</dbReference>
<feature type="transmembrane region" description="Helical" evidence="7">
    <location>
        <begin position="122"/>
        <end position="140"/>
    </location>
</feature>
<evidence type="ECO:0000256" key="5">
    <source>
        <dbReference type="ARBA" id="ARBA00022989"/>
    </source>
</evidence>
<evidence type="ECO:0000313" key="9">
    <source>
        <dbReference type="EMBL" id="QCI66814.1"/>
    </source>
</evidence>
<feature type="transmembrane region" description="Helical" evidence="7">
    <location>
        <begin position="415"/>
        <end position="433"/>
    </location>
</feature>
<sequence>MSVTIAASTACRLSTAASAQPMVSRLASSGISGSVIKSPMVQGLEQYLRKSPLTSIAAAFLIQSIATQFILHVVPSFLRKAGYPPEIVGLIFLAFMPYAFRFAWAPLVDRYGSARMGHRRSWIVLAQVGVMVCASLFLLVDPVEAALPVIAASALLVVVVATQGTATGGYMVTALAPASRVGGASIQAASAGLAGLVVGVGLYLVGDLGWRPVIYLFGMLTVLGLVVLVMAPFDRGEPAGGAAVSAFASFTMFRRPEVRGLLGALLFIEAGLLLAQGMKPIVQVDAGMSMASIGVLGIFGGNLAGLAGAALAAPVVARLGSRRVLIALLGASCLLNAGLALNLGEPSPAVAVTFVLCSSLISFAYFTASRSLVLGICNTQRAATELSTFLCISNVFMLALASIGTMIAGRFGTQAPFMLSAGIALAAAIWMMIGSSKELNALWDRRPSTGATGAPTAAVPEN</sequence>
<dbReference type="KEGG" id="pstg:E8M01_22760"/>
<dbReference type="GO" id="GO:0016020">
    <property type="term" value="C:membrane"/>
    <property type="evidence" value="ECO:0007669"/>
    <property type="project" value="UniProtKB-SubCell"/>
</dbReference>
<feature type="transmembrane region" description="Helical" evidence="7">
    <location>
        <begin position="260"/>
        <end position="278"/>
    </location>
</feature>
<dbReference type="InterPro" id="IPR011701">
    <property type="entry name" value="MFS"/>
</dbReference>